<organism evidence="2 3">
    <name type="scientific">Pseudomonas canadensis</name>
    <dbReference type="NCBI Taxonomy" id="915099"/>
    <lineage>
        <taxon>Bacteria</taxon>
        <taxon>Pseudomonadati</taxon>
        <taxon>Pseudomonadota</taxon>
        <taxon>Gammaproteobacteria</taxon>
        <taxon>Pseudomonadales</taxon>
        <taxon>Pseudomonadaceae</taxon>
        <taxon>Pseudomonas</taxon>
    </lineage>
</organism>
<dbReference type="AlphaFoldDB" id="A0A423F3Y5"/>
<feature type="chain" id="PRO_5019069653" evidence="1">
    <location>
        <begin position="24"/>
        <end position="503"/>
    </location>
</feature>
<evidence type="ECO:0000256" key="1">
    <source>
        <dbReference type="SAM" id="SignalP"/>
    </source>
</evidence>
<comment type="caution">
    <text evidence="2">The sequence shown here is derived from an EMBL/GenBank/DDBJ whole genome shotgun (WGS) entry which is preliminary data.</text>
</comment>
<protein>
    <submittedName>
        <fullName evidence="2">Peptidase</fullName>
    </submittedName>
</protein>
<gene>
    <name evidence="2" type="ORF">BK649_19525</name>
</gene>
<evidence type="ECO:0000313" key="2">
    <source>
        <dbReference type="EMBL" id="ROM49284.1"/>
    </source>
</evidence>
<accession>A0A423F3Y5</accession>
<dbReference type="InterPro" id="IPR009003">
    <property type="entry name" value="Peptidase_S1_PA"/>
</dbReference>
<reference evidence="2 3" key="1">
    <citation type="submission" date="2016-10" db="EMBL/GenBank/DDBJ databases">
        <title>Comparative genome analysis of multiple Pseudomonas spp. focuses on biocontrol and plant growth promoting traits.</title>
        <authorList>
            <person name="Tao X.-Y."/>
            <person name="Taylor C.G."/>
        </authorList>
    </citation>
    <scope>NUCLEOTIDE SEQUENCE [LARGE SCALE GENOMIC DNA]</scope>
    <source>
        <strain evidence="2 3">36C8</strain>
    </source>
</reference>
<name>A0A423F3Y5_9PSED</name>
<sequence length="503" mass="56178">MLYRHFIPFLLLALYCVTGQIHARDLTEGMTDQTSSMVLHNHDQRYSLWSGIGHLKNAIGQTCNAILLDTRNRQDNAVGPAYVLTSGHCVFFSYGTAYINQTIKASITFRYFHDTPAQHRTFRVKAAHWSSMVGTDLAVLELDTSLTTLISEGIMPLKLATHRHSGEREVINVGSPTGFRQNGLRMSVCKETGVDSFVEHPGVFPGAIKNRCRDLQSGSSGSPMLDRSTNEVTGIVSKVAAVIKNDILNNCQNNSACEAAKFNYSYPANDLHHCFVDGQFLNNTVDCQLKAVEVIIEEPWKLNPYVHMQQDVLGRNVRPTWNIRFSLQNAYYRFKAVHDVKECRFPNDYHSAIASTDGYINQEIGPALGAHVLCIIGIDSQNEALTPALLHNVFTHSVFLTAPAPTPRINLSYSIDWDNQYTDFTHHYFYMDASNGASCQDIDDVRYTLFTGSTTYQVSQLPITLCSYARNLAGQPSAVRTGVIERSMLFPPIQAAKPSPRRQ</sequence>
<keyword evidence="1" id="KW-0732">Signal</keyword>
<dbReference type="Proteomes" id="UP000283389">
    <property type="component" value="Unassembled WGS sequence"/>
</dbReference>
<dbReference type="Pfam" id="PF13365">
    <property type="entry name" value="Trypsin_2"/>
    <property type="match status" value="1"/>
</dbReference>
<dbReference type="Gene3D" id="2.40.10.10">
    <property type="entry name" value="Trypsin-like serine proteases"/>
    <property type="match status" value="2"/>
</dbReference>
<dbReference type="InterPro" id="IPR043504">
    <property type="entry name" value="Peptidase_S1_PA_chymotrypsin"/>
</dbReference>
<dbReference type="SUPFAM" id="SSF50494">
    <property type="entry name" value="Trypsin-like serine proteases"/>
    <property type="match status" value="1"/>
</dbReference>
<feature type="signal peptide" evidence="1">
    <location>
        <begin position="1"/>
        <end position="23"/>
    </location>
</feature>
<dbReference type="EMBL" id="MOAZ01000015">
    <property type="protein sequence ID" value="ROM49284.1"/>
    <property type="molecule type" value="Genomic_DNA"/>
</dbReference>
<proteinExistence type="predicted"/>
<evidence type="ECO:0000313" key="3">
    <source>
        <dbReference type="Proteomes" id="UP000283389"/>
    </source>
</evidence>